<comment type="similarity">
    <text evidence="4">Belongs to the MshB deacetylase family.</text>
</comment>
<organism evidence="6 7">
    <name type="scientific">Plantactinospora endophytica</name>
    <dbReference type="NCBI Taxonomy" id="673535"/>
    <lineage>
        <taxon>Bacteria</taxon>
        <taxon>Bacillati</taxon>
        <taxon>Actinomycetota</taxon>
        <taxon>Actinomycetes</taxon>
        <taxon>Micromonosporales</taxon>
        <taxon>Micromonosporaceae</taxon>
        <taxon>Plantactinospora</taxon>
    </lineage>
</organism>
<keyword evidence="2 4" id="KW-0378">Hydrolase</keyword>
<proteinExistence type="inferred from homology"/>
<dbReference type="InterPro" id="IPR017810">
    <property type="entry name" value="Mycothiol_biosynthesis_MshB"/>
</dbReference>
<dbReference type="InterPro" id="IPR003737">
    <property type="entry name" value="GlcNAc_PI_deacetylase-related"/>
</dbReference>
<feature type="binding site" evidence="4">
    <location>
        <position position="35"/>
    </location>
    <ligand>
        <name>Zn(2+)</name>
        <dbReference type="ChEBI" id="CHEBI:29105"/>
    </ligand>
</feature>
<evidence type="ECO:0000313" key="7">
    <source>
        <dbReference type="Proteomes" id="UP000646749"/>
    </source>
</evidence>
<keyword evidence="7" id="KW-1185">Reference proteome</keyword>
<feature type="region of interest" description="Disordered" evidence="5">
    <location>
        <begin position="1"/>
        <end position="20"/>
    </location>
</feature>
<comment type="function">
    <text evidence="4">Catalyzes the deacetylation of 1D-myo-inositol 2-acetamido-2-deoxy-alpha-D-glucopyranoside (GlcNAc-Ins) in the mycothiol biosynthesis pathway.</text>
</comment>
<feature type="region of interest" description="Disordered" evidence="5">
    <location>
        <begin position="313"/>
        <end position="346"/>
    </location>
</feature>
<evidence type="ECO:0000256" key="3">
    <source>
        <dbReference type="ARBA" id="ARBA00022833"/>
    </source>
</evidence>
<dbReference type="Pfam" id="PF02585">
    <property type="entry name" value="PIG-L"/>
    <property type="match status" value="1"/>
</dbReference>
<keyword evidence="3 4" id="KW-0862">Zinc</keyword>
<dbReference type="PANTHER" id="PTHR12993">
    <property type="entry name" value="N-ACETYLGLUCOSAMINYL-PHOSPHATIDYLINOSITOL DE-N-ACETYLASE-RELATED"/>
    <property type="match status" value="1"/>
</dbReference>
<dbReference type="Proteomes" id="UP000646749">
    <property type="component" value="Unassembled WGS sequence"/>
</dbReference>
<dbReference type="SUPFAM" id="SSF102588">
    <property type="entry name" value="LmbE-like"/>
    <property type="match status" value="1"/>
</dbReference>
<name>A0ABQ4DTQ2_9ACTN</name>
<keyword evidence="1 4" id="KW-0479">Metal-binding</keyword>
<evidence type="ECO:0000256" key="4">
    <source>
        <dbReference type="HAMAP-Rule" id="MF_01696"/>
    </source>
</evidence>
<gene>
    <name evidence="4 6" type="primary">mshB</name>
    <name evidence="6" type="ORF">Pen02_07620</name>
</gene>
<evidence type="ECO:0000256" key="2">
    <source>
        <dbReference type="ARBA" id="ARBA00022801"/>
    </source>
</evidence>
<evidence type="ECO:0000256" key="5">
    <source>
        <dbReference type="SAM" id="MobiDB-lite"/>
    </source>
</evidence>
<accession>A0ABQ4DTQ2</accession>
<feature type="binding site" evidence="4">
    <location>
        <position position="167"/>
    </location>
    <ligand>
        <name>Zn(2+)</name>
        <dbReference type="ChEBI" id="CHEBI:29105"/>
    </ligand>
</feature>
<dbReference type="HAMAP" id="MF_01696">
    <property type="entry name" value="MshB"/>
    <property type="match status" value="1"/>
</dbReference>
<reference evidence="6 7" key="1">
    <citation type="submission" date="2021-01" db="EMBL/GenBank/DDBJ databases">
        <title>Whole genome shotgun sequence of Plantactinospora endophytica NBRC 110450.</title>
        <authorList>
            <person name="Komaki H."/>
            <person name="Tamura T."/>
        </authorList>
    </citation>
    <scope>NUCLEOTIDE SEQUENCE [LARGE SCALE GENOMIC DNA]</scope>
    <source>
        <strain evidence="6 7">NBRC 110450</strain>
    </source>
</reference>
<evidence type="ECO:0000313" key="6">
    <source>
        <dbReference type="EMBL" id="GIG85826.1"/>
    </source>
</evidence>
<comment type="catalytic activity">
    <reaction evidence="4">
        <text>1D-myo-inositol 2-acetamido-2-deoxy-alpha-D-glucopyranoside + H2O = 1D-myo-inositol 2-amino-2-deoxy-alpha-D-glucopyranoside + acetate</text>
        <dbReference type="Rhea" id="RHEA:26180"/>
        <dbReference type="ChEBI" id="CHEBI:15377"/>
        <dbReference type="ChEBI" id="CHEBI:30089"/>
        <dbReference type="ChEBI" id="CHEBI:52442"/>
        <dbReference type="ChEBI" id="CHEBI:58886"/>
        <dbReference type="EC" id="3.5.1.103"/>
    </reaction>
</comment>
<dbReference type="EMBL" id="BONW01000002">
    <property type="protein sequence ID" value="GIG85826.1"/>
    <property type="molecule type" value="Genomic_DNA"/>
</dbReference>
<dbReference type="EC" id="3.5.1.103" evidence="4"/>
<sequence>MTNPTEAAVPAGSPEPFGPADPARRLLLVHAHPDDEAIGTGATMAYYAAAGAGVTLVTCTLGEEGEIHVPALAGLAATEADQLGGYRIAELAAACAALGVRDHRFLGGAGRYRDSGMMGLATNDHPRAFWQADLDEAAGYLVEIIREVRPQVLVTYDPNGFYGHPDHIQAHRVAMRAAELAAAEGFGPAKVYWTAMPKSVLEAGLVAFADAGDNPFAGTERADDLPFGTPDEQIAARIDGTDQHTAKEAAMRAHGTQIPDNSWLYSIASNFGGEFMGVEFYTLAVGTRGPGSGPYGWEDDLFAGLPVADGAARSVPVPADAGRTGAAPSTPLPTPPTGTPVEAGAR</sequence>
<evidence type="ECO:0000256" key="1">
    <source>
        <dbReference type="ARBA" id="ARBA00022723"/>
    </source>
</evidence>
<dbReference type="NCBIfam" id="TIGR03445">
    <property type="entry name" value="mycothiol_MshB"/>
    <property type="match status" value="1"/>
</dbReference>
<comment type="caution">
    <text evidence="6">The sequence shown here is derived from an EMBL/GenBank/DDBJ whole genome shotgun (WGS) entry which is preliminary data.</text>
</comment>
<protein>
    <recommendedName>
        <fullName evidence="4">1D-myo-inositol 2-acetamido-2-deoxy-alpha-D-glucopyranoside deacetylase</fullName>
        <shortName evidence="4">GlcNAc-Ins deacetylase</shortName>
        <ecNumber evidence="4">3.5.1.103</ecNumber>
    </recommendedName>
    <alternativeName>
        <fullName evidence="4">N-acetyl-1-D-myo-inositol-2-amino-2-deoxy-alpha-D-glucopyranoside deacetylase</fullName>
    </alternativeName>
</protein>
<dbReference type="InterPro" id="IPR024078">
    <property type="entry name" value="LmbE-like_dom_sf"/>
</dbReference>
<comment type="cofactor">
    <cofactor evidence="4">
        <name>Zn(2+)</name>
        <dbReference type="ChEBI" id="CHEBI:29105"/>
    </cofactor>
    <text evidence="4">Binds 1 zinc ion per subunit.</text>
</comment>
<dbReference type="PANTHER" id="PTHR12993:SF26">
    <property type="entry name" value="1D-MYO-INOSITOL 2-ACETAMIDO-2-DEOXY-ALPHA-D-GLUCOPYRANOSIDE DEACETYLASE"/>
    <property type="match status" value="1"/>
</dbReference>
<feature type="binding site" evidence="4">
    <location>
        <position position="32"/>
    </location>
    <ligand>
        <name>Zn(2+)</name>
        <dbReference type="ChEBI" id="CHEBI:29105"/>
    </ligand>
</feature>
<dbReference type="Gene3D" id="3.40.50.10320">
    <property type="entry name" value="LmbE-like"/>
    <property type="match status" value="1"/>
</dbReference>